<accession>A0ABM1A486</accession>
<dbReference type="RefSeq" id="XP_012940520.1">
    <property type="nucleotide sequence ID" value="XM_013085066.1"/>
</dbReference>
<name>A0ABM1A486_APLCA</name>
<evidence type="ECO:0000313" key="4">
    <source>
        <dbReference type="RefSeq" id="XP_012940520.1"/>
    </source>
</evidence>
<keyword evidence="2" id="KW-0812">Transmembrane</keyword>
<feature type="region of interest" description="Disordered" evidence="1">
    <location>
        <begin position="518"/>
        <end position="566"/>
    </location>
</feature>
<organism evidence="3 4">
    <name type="scientific">Aplysia californica</name>
    <name type="common">California sea hare</name>
    <dbReference type="NCBI Taxonomy" id="6500"/>
    <lineage>
        <taxon>Eukaryota</taxon>
        <taxon>Metazoa</taxon>
        <taxon>Spiralia</taxon>
        <taxon>Lophotrochozoa</taxon>
        <taxon>Mollusca</taxon>
        <taxon>Gastropoda</taxon>
        <taxon>Heterobranchia</taxon>
        <taxon>Euthyneura</taxon>
        <taxon>Tectipleura</taxon>
        <taxon>Aplysiida</taxon>
        <taxon>Aplysioidea</taxon>
        <taxon>Aplysiidae</taxon>
        <taxon>Aplysia</taxon>
    </lineage>
</organism>
<feature type="transmembrane region" description="Helical" evidence="2">
    <location>
        <begin position="219"/>
        <end position="245"/>
    </location>
</feature>
<feature type="region of interest" description="Disordered" evidence="1">
    <location>
        <begin position="436"/>
        <end position="456"/>
    </location>
</feature>
<reference evidence="4" key="1">
    <citation type="submission" date="2025-08" db="UniProtKB">
        <authorList>
            <consortium name="RefSeq"/>
        </authorList>
    </citation>
    <scope>IDENTIFICATION</scope>
</reference>
<feature type="compositionally biased region" description="Polar residues" evidence="1">
    <location>
        <begin position="436"/>
        <end position="447"/>
    </location>
</feature>
<feature type="region of interest" description="Disordered" evidence="1">
    <location>
        <begin position="281"/>
        <end position="311"/>
    </location>
</feature>
<feature type="region of interest" description="Disordered" evidence="1">
    <location>
        <begin position="169"/>
        <end position="214"/>
    </location>
</feature>
<keyword evidence="2" id="KW-1133">Transmembrane helix</keyword>
<proteinExistence type="predicted"/>
<dbReference type="Proteomes" id="UP000694888">
    <property type="component" value="Unplaced"/>
</dbReference>
<keyword evidence="3" id="KW-1185">Reference proteome</keyword>
<keyword evidence="2" id="KW-0472">Membrane</keyword>
<sequence length="566" mass="62284">MSNDSSVQEVPSAYGTSQEETVLELYVDLMMGGYTVPVFFSKKVFKKWFNKMCYAYFKNLSVEIASDGFVSGEQMNVTEVSHPAPESNSYECRIIPGKSRSLVCERLQTSDDCRDPTFLCFSDEECYTGQFSITWKRTQKPYLDPSETLDGLCDGTCCCHPPFGPTPVPEWGADPEGFGGPEPTDPRTTPEDGDGDGDLYRQTTKERKKETDDQDPETYIYIGVGVGVSGVLLALTVIVIVCCVVKRRGSEKEKAAAAAGMQGVANGGFGPVVQATRQNSLEAESDHTGVSIVSREAEGGTSSPSAQPITENESHYDYIDDAYFAHGAGYSMLSDETKYNHEYNPLYRSQTAPDFSLITLNRVVDSNYRYKSDTGYEKPFDYHRSGNRFSDGNGHERYVITPRSIRPAPPPTVRGGVRGNQHALRDVYTTPIHQDVTNHAPSAFSPTTPHPGIDGNAPNSYLDLSFNPALDLNHAHLQGGRVVDSRGQRFRPLSEEAPPLNPYHAYLEVLAPLAPPPRGQGRVSLPPIPATSIVDSLGPQPPLPRRQPTFHYYSQPERPGPAFIDE</sequence>
<evidence type="ECO:0000256" key="2">
    <source>
        <dbReference type="SAM" id="Phobius"/>
    </source>
</evidence>
<protein>
    <submittedName>
        <fullName evidence="4">Uncharacterized protein LOC106012345</fullName>
    </submittedName>
</protein>
<evidence type="ECO:0000256" key="1">
    <source>
        <dbReference type="SAM" id="MobiDB-lite"/>
    </source>
</evidence>
<dbReference type="GeneID" id="106012345"/>
<gene>
    <name evidence="4" type="primary">LOC106012345</name>
</gene>
<feature type="compositionally biased region" description="Polar residues" evidence="1">
    <location>
        <begin position="300"/>
        <end position="311"/>
    </location>
</feature>
<evidence type="ECO:0000313" key="3">
    <source>
        <dbReference type="Proteomes" id="UP000694888"/>
    </source>
</evidence>